<feature type="domain" description="EF-hand" evidence="5">
    <location>
        <begin position="238"/>
        <end position="273"/>
    </location>
</feature>
<protein>
    <recommendedName>
        <fullName evidence="8">EF-hand</fullName>
    </recommendedName>
</protein>
<feature type="domain" description="EH" evidence="4">
    <location>
        <begin position="126"/>
        <end position="207"/>
    </location>
</feature>
<dbReference type="GO" id="GO:0005737">
    <property type="term" value="C:cytoplasm"/>
    <property type="evidence" value="ECO:0007669"/>
    <property type="project" value="TreeGrafter"/>
</dbReference>
<organism evidence="6 7">
    <name type="scientific">Gymnopilus junonius</name>
    <name type="common">Spectacular rustgill mushroom</name>
    <name type="synonym">Gymnopilus spectabilis subsp. junonius</name>
    <dbReference type="NCBI Taxonomy" id="109634"/>
    <lineage>
        <taxon>Eukaryota</taxon>
        <taxon>Fungi</taxon>
        <taxon>Dikarya</taxon>
        <taxon>Basidiomycota</taxon>
        <taxon>Agaricomycotina</taxon>
        <taxon>Agaricomycetes</taxon>
        <taxon>Agaricomycetidae</taxon>
        <taxon>Agaricales</taxon>
        <taxon>Agaricineae</taxon>
        <taxon>Hymenogastraceae</taxon>
        <taxon>Gymnopilus</taxon>
    </lineage>
</organism>
<gene>
    <name evidence="6" type="ORF">CPB84DRAFT_1774611</name>
</gene>
<feature type="compositionally biased region" description="Polar residues" evidence="3">
    <location>
        <begin position="331"/>
        <end position="343"/>
    </location>
</feature>
<dbReference type="PROSITE" id="PS50222">
    <property type="entry name" value="EF_HAND_2"/>
    <property type="match status" value="2"/>
</dbReference>
<comment type="caution">
    <text evidence="6">The sequence shown here is derived from an EMBL/GenBank/DDBJ whole genome shotgun (WGS) entry which is preliminary data.</text>
</comment>
<feature type="compositionally biased region" description="Low complexity" evidence="3">
    <location>
        <begin position="371"/>
        <end position="387"/>
    </location>
</feature>
<feature type="coiled-coil region" evidence="2">
    <location>
        <begin position="633"/>
        <end position="687"/>
    </location>
</feature>
<proteinExistence type="predicted"/>
<feature type="region of interest" description="Disordered" evidence="3">
    <location>
        <begin position="204"/>
        <end position="224"/>
    </location>
</feature>
<dbReference type="GO" id="GO:0005509">
    <property type="term" value="F:calcium ion binding"/>
    <property type="evidence" value="ECO:0007669"/>
    <property type="project" value="InterPro"/>
</dbReference>
<dbReference type="OrthoDB" id="524326at2759"/>
<evidence type="ECO:0000256" key="1">
    <source>
        <dbReference type="ARBA" id="ARBA00022837"/>
    </source>
</evidence>
<feature type="region of interest" description="Disordered" evidence="3">
    <location>
        <begin position="314"/>
        <end position="416"/>
    </location>
</feature>
<dbReference type="InterPro" id="IPR002048">
    <property type="entry name" value="EF_hand_dom"/>
</dbReference>
<feature type="compositionally biased region" description="Pro residues" evidence="3">
    <location>
        <begin position="448"/>
        <end position="458"/>
    </location>
</feature>
<evidence type="ECO:0000313" key="6">
    <source>
        <dbReference type="EMBL" id="KAF8903342.1"/>
    </source>
</evidence>
<dbReference type="Gene3D" id="1.10.287.1490">
    <property type="match status" value="1"/>
</dbReference>
<dbReference type="SMART" id="SM00027">
    <property type="entry name" value="EH"/>
    <property type="match status" value="3"/>
</dbReference>
<dbReference type="Pfam" id="PF12763">
    <property type="entry name" value="EH"/>
    <property type="match status" value="3"/>
</dbReference>
<feature type="region of interest" description="Disordered" evidence="3">
    <location>
        <begin position="789"/>
        <end position="816"/>
    </location>
</feature>
<keyword evidence="2" id="KW-0175">Coiled coil</keyword>
<dbReference type="PANTHER" id="PTHR11216:SF170">
    <property type="entry name" value="DYNAMIN ASSOCIATED PROTEIN 160, ISOFORM D"/>
    <property type="match status" value="1"/>
</dbReference>
<feature type="compositionally biased region" description="Low complexity" evidence="3">
    <location>
        <begin position="206"/>
        <end position="224"/>
    </location>
</feature>
<dbReference type="GO" id="GO:0016197">
    <property type="term" value="P:endosomal transport"/>
    <property type="evidence" value="ECO:0007669"/>
    <property type="project" value="TreeGrafter"/>
</dbReference>
<dbReference type="PROSITE" id="PS50031">
    <property type="entry name" value="EH"/>
    <property type="match status" value="3"/>
</dbReference>
<evidence type="ECO:0000259" key="5">
    <source>
        <dbReference type="PROSITE" id="PS50222"/>
    </source>
</evidence>
<dbReference type="GO" id="GO:0005886">
    <property type="term" value="C:plasma membrane"/>
    <property type="evidence" value="ECO:0007669"/>
    <property type="project" value="TreeGrafter"/>
</dbReference>
<evidence type="ECO:0000313" key="7">
    <source>
        <dbReference type="Proteomes" id="UP000724874"/>
    </source>
</evidence>
<keyword evidence="1" id="KW-0106">Calcium</keyword>
<dbReference type="PROSITE" id="PS00018">
    <property type="entry name" value="EF_HAND_1"/>
    <property type="match status" value="1"/>
</dbReference>
<feature type="domain" description="EF-hand" evidence="5">
    <location>
        <begin position="44"/>
        <end position="79"/>
    </location>
</feature>
<dbReference type="Gene3D" id="1.10.238.10">
    <property type="entry name" value="EF-hand"/>
    <property type="match status" value="3"/>
</dbReference>
<evidence type="ECO:0008006" key="8">
    <source>
        <dbReference type="Google" id="ProtNLM"/>
    </source>
</evidence>
<sequence>MTSGFKATDEEHQLAAQILVMTECHEARTLSSEAAIDIFKRSGLSFTILRDIWSIADKNGSGDLSLDELAVAIRLMGWVQMGEALDDGLLLKDGPLPTLEGITDVMRKHASSSSHPQQFPPVSPDDLRHYKRVFINAGPVNGRLEGGKVLNSFMTSNLSYEELYKIKKLIDKTERGSLDLPEFSLGMYLIQALQSSANMSMPSLRPSASSLQLSPVPSSSKSTLDISQPIDPWAILPHEKAEADQHFAELDVDQKGYVDGEPVGRFFLSYGLPAEDLQRIWDLANLNNDNRLRPEGFAIALHLIRQRLAGANIPSSLPSPLVQRPRPAISRRTSVASPTSPTLSAMAKSKPPPPPPPKRDRTASIRVPNGTTPILTSPTIPSSSTSPNLKYTAPLSMPVSPTPPRSHSRTPLSVPTFSMMNIPSPNSLKFEVQSPFDDSVASSLSPPSRNPTPSPQPRPPDKVNTEALEEFKKETTRLSAQVDSLLSQLTAQNRLRDSNENLRNENDTLKSQLRDMERTVSEVLSATDLNGSKDEYIQQVDRLTVEMAGKDSQIENLERMLAVVTQDERELRDSFHESQQATTKAKNEVESLKGTISTQNEEITELKSRLTDMGKAMSEPSSTANTRELRVLIRDVTKENDQLKGRLRDMEKSMEQLLLSSKFHGRADELERENKRLKQSVQELEMIAVQSQSRSHSQSHSSSPSSPSSSRPPPVFLSSHPTLNGRSSSSSSSRGTENLTRENEQLKAQLEEIKRKLEHLKSSNQTKISELQQKIESLTRENHRLKIDVRVSRAMPAQEDNSVPPPAYDDSFVIPP</sequence>
<dbReference type="GO" id="GO:0006897">
    <property type="term" value="P:endocytosis"/>
    <property type="evidence" value="ECO:0007669"/>
    <property type="project" value="TreeGrafter"/>
</dbReference>
<reference evidence="6" key="1">
    <citation type="submission" date="2020-11" db="EMBL/GenBank/DDBJ databases">
        <authorList>
            <consortium name="DOE Joint Genome Institute"/>
            <person name="Ahrendt S."/>
            <person name="Riley R."/>
            <person name="Andreopoulos W."/>
            <person name="LaButti K."/>
            <person name="Pangilinan J."/>
            <person name="Ruiz-duenas F.J."/>
            <person name="Barrasa J.M."/>
            <person name="Sanchez-Garcia M."/>
            <person name="Camarero S."/>
            <person name="Miyauchi S."/>
            <person name="Serrano A."/>
            <person name="Linde D."/>
            <person name="Babiker R."/>
            <person name="Drula E."/>
            <person name="Ayuso-Fernandez I."/>
            <person name="Pacheco R."/>
            <person name="Padilla G."/>
            <person name="Ferreira P."/>
            <person name="Barriuso J."/>
            <person name="Kellner H."/>
            <person name="Castanera R."/>
            <person name="Alfaro M."/>
            <person name="Ramirez L."/>
            <person name="Pisabarro A.G."/>
            <person name="Kuo A."/>
            <person name="Tritt A."/>
            <person name="Lipzen A."/>
            <person name="He G."/>
            <person name="Yan M."/>
            <person name="Ng V."/>
            <person name="Cullen D."/>
            <person name="Martin F."/>
            <person name="Rosso M.-N."/>
            <person name="Henrissat B."/>
            <person name="Hibbett D."/>
            <person name="Martinez A.T."/>
            <person name="Grigoriev I.V."/>
        </authorList>
    </citation>
    <scope>NUCLEOTIDE SEQUENCE</scope>
    <source>
        <strain evidence="6">AH 44721</strain>
    </source>
</reference>
<dbReference type="EMBL" id="JADNYJ010000031">
    <property type="protein sequence ID" value="KAF8903342.1"/>
    <property type="molecule type" value="Genomic_DNA"/>
</dbReference>
<dbReference type="SMART" id="SM00054">
    <property type="entry name" value="EFh"/>
    <property type="match status" value="3"/>
</dbReference>
<feature type="domain" description="EH" evidence="4">
    <location>
        <begin position="11"/>
        <end position="97"/>
    </location>
</feature>
<evidence type="ECO:0000259" key="4">
    <source>
        <dbReference type="PROSITE" id="PS50031"/>
    </source>
</evidence>
<feature type="region of interest" description="Disordered" evidence="3">
    <location>
        <begin position="688"/>
        <end position="742"/>
    </location>
</feature>
<dbReference type="SUPFAM" id="SSF47473">
    <property type="entry name" value="EF-hand"/>
    <property type="match status" value="3"/>
</dbReference>
<dbReference type="InterPro" id="IPR011992">
    <property type="entry name" value="EF-hand-dom_pair"/>
</dbReference>
<evidence type="ECO:0000256" key="2">
    <source>
        <dbReference type="SAM" id="Coils"/>
    </source>
</evidence>
<dbReference type="CDD" id="cd00052">
    <property type="entry name" value="EH"/>
    <property type="match status" value="1"/>
</dbReference>
<dbReference type="AlphaFoldDB" id="A0A9P5NSW3"/>
<name>A0A9P5NSW3_GYMJU</name>
<feature type="compositionally biased region" description="Low complexity" evidence="3">
    <location>
        <begin position="691"/>
        <end position="709"/>
    </location>
</feature>
<accession>A0A9P5NSW3</accession>
<dbReference type="Proteomes" id="UP000724874">
    <property type="component" value="Unassembled WGS sequence"/>
</dbReference>
<feature type="coiled-coil region" evidence="2">
    <location>
        <begin position="468"/>
        <end position="609"/>
    </location>
</feature>
<dbReference type="Gene3D" id="6.10.250.1080">
    <property type="match status" value="1"/>
</dbReference>
<dbReference type="InterPro" id="IPR018247">
    <property type="entry name" value="EF_Hand_1_Ca_BS"/>
</dbReference>
<evidence type="ECO:0000256" key="3">
    <source>
        <dbReference type="SAM" id="MobiDB-lite"/>
    </source>
</evidence>
<dbReference type="PANTHER" id="PTHR11216">
    <property type="entry name" value="EH DOMAIN"/>
    <property type="match status" value="1"/>
</dbReference>
<dbReference type="InterPro" id="IPR000261">
    <property type="entry name" value="EH_dom"/>
</dbReference>
<keyword evidence="7" id="KW-1185">Reference proteome</keyword>
<feature type="region of interest" description="Disordered" evidence="3">
    <location>
        <begin position="428"/>
        <end position="463"/>
    </location>
</feature>
<feature type="domain" description="EH" evidence="4">
    <location>
        <begin position="239"/>
        <end position="328"/>
    </location>
</feature>